<dbReference type="GO" id="GO:0033739">
    <property type="term" value="F:preQ1 synthase activity"/>
    <property type="evidence" value="ECO:0007669"/>
    <property type="project" value="InterPro"/>
</dbReference>
<accession>A0A368UUL0</accession>
<gene>
    <name evidence="2" type="ORF">DFO77_11920</name>
</gene>
<dbReference type="Gene3D" id="3.30.1130.10">
    <property type="match status" value="2"/>
</dbReference>
<dbReference type="PANTHER" id="PTHR34354">
    <property type="entry name" value="NADPH-DEPENDENT 7-CYANO-7-DEAZAGUANINE REDUCTASE"/>
    <property type="match status" value="1"/>
</dbReference>
<comment type="caution">
    <text evidence="2">The sequence shown here is derived from an EMBL/GenBank/DDBJ whole genome shotgun (WGS) entry which is preliminary data.</text>
</comment>
<name>A0A368UUL0_9BACT</name>
<dbReference type="Pfam" id="PF14819">
    <property type="entry name" value="QueF_N"/>
    <property type="match status" value="1"/>
</dbReference>
<dbReference type="RefSeq" id="WP_114437506.1">
    <property type="nucleotide sequence ID" value="NZ_QPIZ01000019.1"/>
</dbReference>
<reference evidence="2 3" key="1">
    <citation type="submission" date="2018-07" db="EMBL/GenBank/DDBJ databases">
        <title>Freshwater and sediment microbial communities from various areas in North America, analyzing microbe dynamics in response to fracking.</title>
        <authorList>
            <person name="Lamendella R."/>
        </authorList>
    </citation>
    <scope>NUCLEOTIDE SEQUENCE [LARGE SCALE GENOMIC DNA]</scope>
    <source>
        <strain evidence="2 3">160A</strain>
    </source>
</reference>
<evidence type="ECO:0000259" key="1">
    <source>
        <dbReference type="Pfam" id="PF14819"/>
    </source>
</evidence>
<organism evidence="2 3">
    <name type="scientific">Marinilabilia salmonicolor</name>
    <dbReference type="NCBI Taxonomy" id="989"/>
    <lineage>
        <taxon>Bacteria</taxon>
        <taxon>Pseudomonadati</taxon>
        <taxon>Bacteroidota</taxon>
        <taxon>Bacteroidia</taxon>
        <taxon>Marinilabiliales</taxon>
        <taxon>Marinilabiliaceae</taxon>
        <taxon>Marinilabilia</taxon>
    </lineage>
</organism>
<evidence type="ECO:0000313" key="3">
    <source>
        <dbReference type="Proteomes" id="UP000252733"/>
    </source>
</evidence>
<keyword evidence="3" id="KW-1185">Reference proteome</keyword>
<dbReference type="EMBL" id="QPIZ01000019">
    <property type="protein sequence ID" value="RCW31054.1"/>
    <property type="molecule type" value="Genomic_DNA"/>
</dbReference>
<dbReference type="GO" id="GO:0008616">
    <property type="term" value="P:tRNA queuosine(34) biosynthetic process"/>
    <property type="evidence" value="ECO:0007669"/>
    <property type="project" value="InterPro"/>
</dbReference>
<dbReference type="Pfam" id="PF14489">
    <property type="entry name" value="QueF"/>
    <property type="match status" value="1"/>
</dbReference>
<dbReference type="InterPro" id="IPR050084">
    <property type="entry name" value="NADPH_dep_7-cyano-7-deazaG_red"/>
</dbReference>
<protein>
    <submittedName>
        <fullName evidence="2">7-cyano-7-deazaguanine reductase</fullName>
    </submittedName>
</protein>
<dbReference type="AlphaFoldDB" id="A0A368UUL0"/>
<sequence length="291" mass="33586">MNNEAKYLGKVSRYPKHYAPEVLVPVPRHLNREIYGLEDHNLPFTGFDVWHAYELSFLTQKGMPVAGLLKIIYPANSPNIVESKSLKLYLNGFNMERYGNNPAEGTAMVLRIIKTDLEKILETKAEVTFFSKEESLEADFTDYEILEEQPGIEETSFSKYQEAPELLKEAPYTQEKSMKVATHLLRSNCKVTFQPDWGSAFIHLKGENIPAKTALLQYLVSIRNENHFHEEICEMIYKRLWDKFSPEELMVSCIYTRRGGIDICPVRTSSPELMPDNLVNKNKLMSKLLRQ</sequence>
<dbReference type="Proteomes" id="UP000252733">
    <property type="component" value="Unassembled WGS sequence"/>
</dbReference>
<feature type="domain" description="NADPH-dependent 7-cyano-7-deazaguanine reductase N-terminal" evidence="1">
    <location>
        <begin position="14"/>
        <end position="128"/>
    </location>
</feature>
<dbReference type="SUPFAM" id="SSF55620">
    <property type="entry name" value="Tetrahydrobiopterin biosynthesis enzymes-like"/>
    <property type="match status" value="1"/>
</dbReference>
<dbReference type="InterPro" id="IPR029139">
    <property type="entry name" value="QueF_N"/>
</dbReference>
<proteinExistence type="predicted"/>
<evidence type="ECO:0000313" key="2">
    <source>
        <dbReference type="EMBL" id="RCW31054.1"/>
    </source>
</evidence>
<dbReference type="PANTHER" id="PTHR34354:SF1">
    <property type="entry name" value="NADPH-DEPENDENT 7-CYANO-7-DEAZAGUANINE REDUCTASE"/>
    <property type="match status" value="1"/>
</dbReference>
<dbReference type="InterPro" id="IPR043133">
    <property type="entry name" value="GTP-CH-I_C/QueF"/>
</dbReference>
<dbReference type="InterPro" id="IPR029500">
    <property type="entry name" value="QueF"/>
</dbReference>